<proteinExistence type="predicted"/>
<feature type="chain" id="PRO_5019054825" description="RHS repeat protein" evidence="1">
    <location>
        <begin position="19"/>
        <end position="249"/>
    </location>
</feature>
<dbReference type="RefSeq" id="WP_128251193.1">
    <property type="nucleotide sequence ID" value="NZ_CP034951.1"/>
</dbReference>
<gene>
    <name evidence="2" type="ORF">EI546_14375</name>
</gene>
<dbReference type="KEGG" id="aev:EI546_14375"/>
<evidence type="ECO:0000313" key="2">
    <source>
        <dbReference type="EMBL" id="QAA82829.1"/>
    </source>
</evidence>
<evidence type="ECO:0000256" key="1">
    <source>
        <dbReference type="SAM" id="SignalP"/>
    </source>
</evidence>
<organism evidence="2 3">
    <name type="scientific">Aequorivita ciconiae</name>
    <dbReference type="NCBI Taxonomy" id="2494375"/>
    <lineage>
        <taxon>Bacteria</taxon>
        <taxon>Pseudomonadati</taxon>
        <taxon>Bacteroidota</taxon>
        <taxon>Flavobacteriia</taxon>
        <taxon>Flavobacteriales</taxon>
        <taxon>Flavobacteriaceae</taxon>
        <taxon>Aequorivita</taxon>
    </lineage>
</organism>
<dbReference type="EMBL" id="CP034951">
    <property type="protein sequence ID" value="QAA82829.1"/>
    <property type="molecule type" value="Genomic_DNA"/>
</dbReference>
<reference evidence="2 3" key="1">
    <citation type="submission" date="2019-01" db="EMBL/GenBank/DDBJ databases">
        <title>Complete genome sequencing of Aequorivita sp. H23M31.</title>
        <authorList>
            <person name="Bae J.-W."/>
        </authorList>
    </citation>
    <scope>NUCLEOTIDE SEQUENCE [LARGE SCALE GENOMIC DNA]</scope>
    <source>
        <strain evidence="2 3">H23M31</strain>
    </source>
</reference>
<accession>A0A410G6C0</accession>
<feature type="signal peptide" evidence="1">
    <location>
        <begin position="1"/>
        <end position="18"/>
    </location>
</feature>
<dbReference type="Proteomes" id="UP000285517">
    <property type="component" value="Chromosome"/>
</dbReference>
<protein>
    <recommendedName>
        <fullName evidence="4">RHS repeat protein</fullName>
    </recommendedName>
</protein>
<dbReference type="OrthoDB" id="1452958at2"/>
<evidence type="ECO:0000313" key="3">
    <source>
        <dbReference type="Proteomes" id="UP000285517"/>
    </source>
</evidence>
<name>A0A410G6C0_9FLAO</name>
<keyword evidence="1" id="KW-0732">Signal</keyword>
<dbReference type="AlphaFoldDB" id="A0A410G6C0"/>
<dbReference type="Gene3D" id="2.180.10.10">
    <property type="entry name" value="RHS repeat-associated core"/>
    <property type="match status" value="1"/>
</dbReference>
<keyword evidence="3" id="KW-1185">Reference proteome</keyword>
<sequence length="249" mass="28938">MRITLILCFLLSYSFALAQYSVDWTVAPLNPIPEQYTLNHYKLNGKVESFTDVYGKTTTTFNRQGKAISRTGETDQTIWVYDSLGRLAQQKWGDSLLVMATYKTNEKGFITNIAFEGGRVLDIKYDKKGLFISKMEGDTTVVKYSYDAKNRVVQEEFFYHGVPNMLALYEYTDSPEGLTVKTTHINRNLGEMDVYTQKFNDRGDMVMRDNKKQNFKYDSHYNILSSTGRDFPVKYEYVYFDEVPNKKKK</sequence>
<evidence type="ECO:0008006" key="4">
    <source>
        <dbReference type="Google" id="ProtNLM"/>
    </source>
</evidence>